<keyword evidence="1" id="KW-0472">Membrane</keyword>
<dbReference type="InterPro" id="IPR007621">
    <property type="entry name" value="TPM_dom"/>
</dbReference>
<keyword evidence="1" id="KW-0812">Transmembrane</keyword>
<feature type="signal peptide" evidence="2">
    <location>
        <begin position="1"/>
        <end position="26"/>
    </location>
</feature>
<dbReference type="Pfam" id="PF04536">
    <property type="entry name" value="TPM_phosphatase"/>
    <property type="match status" value="1"/>
</dbReference>
<comment type="caution">
    <text evidence="4">The sequence shown here is derived from an EMBL/GenBank/DDBJ whole genome shotgun (WGS) entry which is preliminary data.</text>
</comment>
<dbReference type="RefSeq" id="WP_380110310.1">
    <property type="nucleotide sequence ID" value="NZ_JBHSIH010000001.1"/>
</dbReference>
<dbReference type="Gene3D" id="3.10.310.50">
    <property type="match status" value="1"/>
</dbReference>
<feature type="transmembrane region" description="Helical" evidence="1">
    <location>
        <begin position="191"/>
        <end position="210"/>
    </location>
</feature>
<dbReference type="Proteomes" id="UP001597287">
    <property type="component" value="Unassembled WGS sequence"/>
</dbReference>
<feature type="chain" id="PRO_5045655079" evidence="2">
    <location>
        <begin position="27"/>
        <end position="302"/>
    </location>
</feature>
<dbReference type="EMBL" id="JBHUIG010000045">
    <property type="protein sequence ID" value="MFD2322769.1"/>
    <property type="molecule type" value="Genomic_DNA"/>
</dbReference>
<dbReference type="PANTHER" id="PTHR30373:SF2">
    <property type="entry name" value="UPF0603 PROTEIN YGCG"/>
    <property type="match status" value="1"/>
</dbReference>
<feature type="domain" description="TPM" evidence="3">
    <location>
        <begin position="40"/>
        <end position="162"/>
    </location>
</feature>
<feature type="transmembrane region" description="Helical" evidence="1">
    <location>
        <begin position="217"/>
        <end position="250"/>
    </location>
</feature>
<evidence type="ECO:0000313" key="5">
    <source>
        <dbReference type="Proteomes" id="UP001597287"/>
    </source>
</evidence>
<sequence length="302" mass="30551">MSLVPLWRMLCALVLTMLLLPGSTLAQAPQPVPALSARLIDQTGTLSANEARAIEDRLRGIEQKSGSQVVVLMVASTAPEDIAAYAWRVASDWKIGRRDVGDGLLVVIAKNDRRMRMEVARALEGAIPDLAAARIIDQQMAPRFRQGDYAGGITAALDQVAARIAGEQLPAPSSSPQSSKSPDRGFDMEDLMLFFFFGVAVVGPILRSVLGRPLASVLAGAGAGIAAYVVTASLLVAAGAGVVALLFTLLGSGRSGRGGGGGWGGGWGGGGGFGGGGGRSGGGGFSSGRGGSFGGGGASGSW</sequence>
<accession>A0ABW5F0Y4</accession>
<evidence type="ECO:0000259" key="3">
    <source>
        <dbReference type="Pfam" id="PF04536"/>
    </source>
</evidence>
<keyword evidence="2" id="KW-0732">Signal</keyword>
<organism evidence="4 5">
    <name type="scientific">Delftia deserti</name>
    <dbReference type="NCBI Taxonomy" id="1651218"/>
    <lineage>
        <taxon>Bacteria</taxon>
        <taxon>Pseudomonadati</taxon>
        <taxon>Pseudomonadota</taxon>
        <taxon>Betaproteobacteria</taxon>
        <taxon>Burkholderiales</taxon>
        <taxon>Comamonadaceae</taxon>
        <taxon>Delftia</taxon>
    </lineage>
</organism>
<name>A0ABW5F0Y4_9BURK</name>
<evidence type="ECO:0000256" key="2">
    <source>
        <dbReference type="SAM" id="SignalP"/>
    </source>
</evidence>
<gene>
    <name evidence="4" type="ORF">ACFSPV_29230</name>
</gene>
<proteinExistence type="predicted"/>
<dbReference type="PANTHER" id="PTHR30373">
    <property type="entry name" value="UPF0603 PROTEIN YGCG"/>
    <property type="match status" value="1"/>
</dbReference>
<evidence type="ECO:0000256" key="1">
    <source>
        <dbReference type="SAM" id="Phobius"/>
    </source>
</evidence>
<reference evidence="5" key="1">
    <citation type="journal article" date="2019" name="Int. J. Syst. Evol. Microbiol.">
        <title>The Global Catalogue of Microorganisms (GCM) 10K type strain sequencing project: providing services to taxonomists for standard genome sequencing and annotation.</title>
        <authorList>
            <consortium name="The Broad Institute Genomics Platform"/>
            <consortium name="The Broad Institute Genome Sequencing Center for Infectious Disease"/>
            <person name="Wu L."/>
            <person name="Ma J."/>
        </authorList>
    </citation>
    <scope>NUCLEOTIDE SEQUENCE [LARGE SCALE GENOMIC DNA]</scope>
    <source>
        <strain evidence="5">CCUG 62793</strain>
    </source>
</reference>
<protein>
    <submittedName>
        <fullName evidence="4">TPM domain-containing protein</fullName>
    </submittedName>
</protein>
<evidence type="ECO:0000313" key="4">
    <source>
        <dbReference type="EMBL" id="MFD2322769.1"/>
    </source>
</evidence>
<keyword evidence="5" id="KW-1185">Reference proteome</keyword>
<keyword evidence="1" id="KW-1133">Transmembrane helix</keyword>